<name>A0AA39R334_9LECA</name>
<evidence type="ECO:0000313" key="1">
    <source>
        <dbReference type="EMBL" id="KAK0513940.1"/>
    </source>
</evidence>
<accession>A0AA39R334</accession>
<dbReference type="InterPro" id="IPR040632">
    <property type="entry name" value="Sulfotransfer_4"/>
</dbReference>
<dbReference type="PANTHER" id="PTHR36978:SF4">
    <property type="entry name" value="P-LOOP CONTAINING NUCLEOSIDE TRIPHOSPHATE HYDROLASE PROTEIN"/>
    <property type="match status" value="1"/>
</dbReference>
<evidence type="ECO:0000313" key="2">
    <source>
        <dbReference type="Proteomes" id="UP001166286"/>
    </source>
</evidence>
<dbReference type="PANTHER" id="PTHR36978">
    <property type="entry name" value="P-LOOP CONTAINING NUCLEOTIDE TRIPHOSPHATE HYDROLASE"/>
    <property type="match status" value="1"/>
</dbReference>
<proteinExistence type="predicted"/>
<dbReference type="SUPFAM" id="SSF52540">
    <property type="entry name" value="P-loop containing nucleoside triphosphate hydrolases"/>
    <property type="match status" value="1"/>
</dbReference>
<dbReference type="Pfam" id="PF17784">
    <property type="entry name" value="Sulfotransfer_4"/>
    <property type="match status" value="1"/>
</dbReference>
<dbReference type="EMBL" id="JAFEKC020000006">
    <property type="protein sequence ID" value="KAK0513940.1"/>
    <property type="molecule type" value="Genomic_DNA"/>
</dbReference>
<sequence length="357" mass="40839">MEVLALGMSRTGTYSMYTALQILGLKSMHMAELRFTPPGTHALWLKGLEAKYHGKGKKYGKAELDKLLGEYSAITDIPCIMFTEELLAAYPDAKVLITTRDEETWLWSISTLFNTLLRWRWDFISSYDTIKVKPYIEILTLIWNHLTGGNWDDKTKLRQSFHDHYALVRTSVPKDKLLVFDPKQGWEPLCKHLGKPVPQEPYPHLNELPVTIAIHKAIWWDMTRRAMKEIILKSVYALFAKRMGSDLDPQTVLRNDDFKSINFPTGEKPVLLLWGRYTGGNTPSGYNPEGDSDLLGQKQLLLMAEKTLRTFDVIIIGHDPAGTTENDWVHAQCHVGEFYPKHSIGPNRGRQFPSCLH</sequence>
<gene>
    <name evidence="1" type="ORF">JMJ35_003662</name>
</gene>
<dbReference type="InterPro" id="IPR027417">
    <property type="entry name" value="P-loop_NTPase"/>
</dbReference>
<dbReference type="AlphaFoldDB" id="A0AA39R334"/>
<protein>
    <submittedName>
        <fullName evidence="1">Uncharacterized protein</fullName>
    </submittedName>
</protein>
<reference evidence="1" key="1">
    <citation type="submission" date="2023-03" db="EMBL/GenBank/DDBJ databases">
        <title>Complete genome of Cladonia borealis.</title>
        <authorList>
            <person name="Park H."/>
        </authorList>
    </citation>
    <scope>NUCLEOTIDE SEQUENCE</scope>
    <source>
        <strain evidence="1">ANT050790</strain>
    </source>
</reference>
<comment type="caution">
    <text evidence="1">The sequence shown here is derived from an EMBL/GenBank/DDBJ whole genome shotgun (WGS) entry which is preliminary data.</text>
</comment>
<keyword evidence="2" id="KW-1185">Reference proteome</keyword>
<dbReference type="Proteomes" id="UP001166286">
    <property type="component" value="Unassembled WGS sequence"/>
</dbReference>
<dbReference type="Gene3D" id="3.40.50.300">
    <property type="entry name" value="P-loop containing nucleotide triphosphate hydrolases"/>
    <property type="match status" value="1"/>
</dbReference>
<organism evidence="1 2">
    <name type="scientific">Cladonia borealis</name>
    <dbReference type="NCBI Taxonomy" id="184061"/>
    <lineage>
        <taxon>Eukaryota</taxon>
        <taxon>Fungi</taxon>
        <taxon>Dikarya</taxon>
        <taxon>Ascomycota</taxon>
        <taxon>Pezizomycotina</taxon>
        <taxon>Lecanoromycetes</taxon>
        <taxon>OSLEUM clade</taxon>
        <taxon>Lecanoromycetidae</taxon>
        <taxon>Lecanorales</taxon>
        <taxon>Lecanorineae</taxon>
        <taxon>Cladoniaceae</taxon>
        <taxon>Cladonia</taxon>
    </lineage>
</organism>